<evidence type="ECO:0000313" key="3">
    <source>
        <dbReference type="EMBL" id="CAE8645649.1"/>
    </source>
</evidence>
<reference evidence="3" key="1">
    <citation type="submission" date="2021-02" db="EMBL/GenBank/DDBJ databases">
        <authorList>
            <person name="Dougan E. K."/>
            <person name="Rhodes N."/>
            <person name="Thang M."/>
            <person name="Chan C."/>
        </authorList>
    </citation>
    <scope>NUCLEOTIDE SEQUENCE</scope>
</reference>
<dbReference type="AlphaFoldDB" id="A0A813I520"/>
<evidence type="ECO:0000256" key="2">
    <source>
        <dbReference type="SAM" id="Phobius"/>
    </source>
</evidence>
<proteinExistence type="predicted"/>
<name>A0A813I520_POLGL</name>
<keyword evidence="2" id="KW-0812">Transmembrane</keyword>
<evidence type="ECO:0000313" key="4">
    <source>
        <dbReference type="Proteomes" id="UP000626109"/>
    </source>
</evidence>
<keyword evidence="2" id="KW-1133">Transmembrane helix</keyword>
<comment type="caution">
    <text evidence="3">The sequence shown here is derived from an EMBL/GenBank/DDBJ whole genome shotgun (WGS) entry which is preliminary data.</text>
</comment>
<protein>
    <submittedName>
        <fullName evidence="3">Uncharacterized protein</fullName>
    </submittedName>
</protein>
<feature type="transmembrane region" description="Helical" evidence="2">
    <location>
        <begin position="6"/>
        <end position="26"/>
    </location>
</feature>
<organism evidence="3 4">
    <name type="scientific">Polarella glacialis</name>
    <name type="common">Dinoflagellate</name>
    <dbReference type="NCBI Taxonomy" id="89957"/>
    <lineage>
        <taxon>Eukaryota</taxon>
        <taxon>Sar</taxon>
        <taxon>Alveolata</taxon>
        <taxon>Dinophyceae</taxon>
        <taxon>Suessiales</taxon>
        <taxon>Suessiaceae</taxon>
        <taxon>Polarella</taxon>
    </lineage>
</organism>
<accession>A0A813I520</accession>
<dbReference type="Proteomes" id="UP000626109">
    <property type="component" value="Unassembled WGS sequence"/>
</dbReference>
<feature type="non-terminal residue" evidence="3">
    <location>
        <position position="1"/>
    </location>
</feature>
<keyword evidence="2" id="KW-0472">Membrane</keyword>
<dbReference type="EMBL" id="CAJNNW010003692">
    <property type="protein sequence ID" value="CAE8645649.1"/>
    <property type="molecule type" value="Genomic_DNA"/>
</dbReference>
<feature type="region of interest" description="Disordered" evidence="1">
    <location>
        <begin position="105"/>
        <end position="135"/>
    </location>
</feature>
<sequence length="135" mass="14154">AAVDYVVVVAVAAAAVAAAVLVVGSGSAHPSAGRQSNGCFAIAPGVKSAALLQRAALRRNKPQPPKKQLQIKETEGLSWASETAWPICLLFTALLLKIAVSPARQRLSQEQGKHKPSRRQAPAKQAANNPRQHPA</sequence>
<feature type="compositionally biased region" description="Polar residues" evidence="1">
    <location>
        <begin position="126"/>
        <end position="135"/>
    </location>
</feature>
<gene>
    <name evidence="3" type="ORF">PGLA2088_LOCUS4089</name>
</gene>
<evidence type="ECO:0000256" key="1">
    <source>
        <dbReference type="SAM" id="MobiDB-lite"/>
    </source>
</evidence>